<sequence length="101" mass="11203">MRFWIMESFGHLKALGATGEACDFIEQVLDKTLDVRLAPPTSAEAVEWCGVVTAAATKPESFKKGFQISKAAKDSISQFFYQVSLHRNYQRELDGLSSALD</sequence>
<dbReference type="InterPro" id="IPR029062">
    <property type="entry name" value="Class_I_gatase-like"/>
</dbReference>
<dbReference type="EMBL" id="JAPVEB010000004">
    <property type="protein sequence ID" value="KAJ5264793.1"/>
    <property type="molecule type" value="Genomic_DNA"/>
</dbReference>
<comment type="caution">
    <text evidence="1">The sequence shown here is derived from an EMBL/GenBank/DDBJ whole genome shotgun (WGS) entry which is preliminary data.</text>
</comment>
<evidence type="ECO:0000313" key="2">
    <source>
        <dbReference type="Proteomes" id="UP001220256"/>
    </source>
</evidence>
<name>A0ABQ8WF73_PENCH</name>
<accession>A0ABQ8WF73</accession>
<dbReference type="Gene3D" id="3.40.50.880">
    <property type="match status" value="1"/>
</dbReference>
<dbReference type="Proteomes" id="UP001220256">
    <property type="component" value="Unassembled WGS sequence"/>
</dbReference>
<organism evidence="1 2">
    <name type="scientific">Penicillium chrysogenum</name>
    <name type="common">Penicillium notatum</name>
    <dbReference type="NCBI Taxonomy" id="5076"/>
    <lineage>
        <taxon>Eukaryota</taxon>
        <taxon>Fungi</taxon>
        <taxon>Dikarya</taxon>
        <taxon>Ascomycota</taxon>
        <taxon>Pezizomycotina</taxon>
        <taxon>Eurotiomycetes</taxon>
        <taxon>Eurotiomycetidae</taxon>
        <taxon>Eurotiales</taxon>
        <taxon>Aspergillaceae</taxon>
        <taxon>Penicillium</taxon>
        <taxon>Penicillium chrysogenum species complex</taxon>
    </lineage>
</organism>
<keyword evidence="2" id="KW-1185">Reference proteome</keyword>
<evidence type="ECO:0000313" key="1">
    <source>
        <dbReference type="EMBL" id="KAJ5264793.1"/>
    </source>
</evidence>
<gene>
    <name evidence="1" type="ORF">N7505_007586</name>
</gene>
<proteinExistence type="predicted"/>
<reference evidence="1 2" key="1">
    <citation type="journal article" date="2023" name="IMA Fungus">
        <title>Comparative genomic study of the Penicillium genus elucidates a diverse pangenome and 15 lateral gene transfer events.</title>
        <authorList>
            <person name="Petersen C."/>
            <person name="Sorensen T."/>
            <person name="Nielsen M.R."/>
            <person name="Sondergaard T.E."/>
            <person name="Sorensen J.L."/>
            <person name="Fitzpatrick D.A."/>
            <person name="Frisvad J.C."/>
            <person name="Nielsen K.L."/>
        </authorList>
    </citation>
    <scope>NUCLEOTIDE SEQUENCE [LARGE SCALE GENOMIC DNA]</scope>
    <source>
        <strain evidence="1 2">IBT 3361</strain>
    </source>
</reference>
<protein>
    <submittedName>
        <fullName evidence="1">Uncharacterized protein</fullName>
    </submittedName>
</protein>